<dbReference type="UniPathway" id="UPA00196"/>
<sequence>MTLSLVLLLGTCVRGFLFAIPSLHETLLSRPELVTPVSSFYRLEEGVFLYHSTGSPYSGDVYHQPPLLFALLYPVLQFVPLALQYFIRCAVFISVDLLLAMGFARLCARNLKLEEGRHFKIHGREIWLSQVPVSPLFQPKTLPTTAAFTALMNPFSLASSVAMSTVSFTHLAVLYSLVFASEGAVAASMMCVAVGSYLSVYPFFLMMPIMLLLCSAKTDTTTDNKASGVTATLGLKCLVSFGLWLGLLFYLSWSLTGDWTFLEETYVWVAKFSDLTPNIGIFWYFFMEVFDRFIPYFLFVMHLHPVIYVVPIYLRLAHRPQAYACALIGTFSLFQAYPSFGDFGFFLSMLALHPKTIMSTCEKLEIVRVIEYLRVSRSKYVFWYTAIENRFVYVIGLGAATCMLPVMWFLWLFPASGNANFFYNQTLVYQIFSSQIITAFVGATMKRDKDVDKYRMRVLKKLEQTKVEARE</sequence>
<reference evidence="13 14" key="1">
    <citation type="submission" date="2018-06" db="EMBL/GenBank/DDBJ databases">
        <title>Comparative genomics of downy mildews reveals potential adaptations to biotrophy.</title>
        <authorList>
            <person name="Fletcher K."/>
            <person name="Klosterman S.J."/>
            <person name="Derevnina L."/>
            <person name="Martin F."/>
            <person name="Koike S."/>
            <person name="Reyes Chin-Wo S."/>
            <person name="Mou B."/>
            <person name="Michelmore R."/>
        </authorList>
    </citation>
    <scope>NUCLEOTIDE SEQUENCE [LARGE SCALE GENOMIC DNA]</scope>
    <source>
        <strain evidence="12 14">R13</strain>
        <strain evidence="11 13">R14</strain>
    </source>
</reference>
<comment type="subcellular location">
    <subcellularLocation>
        <location evidence="1">Endoplasmic reticulum membrane</location>
        <topology evidence="1">Multi-pass membrane protein</topology>
    </subcellularLocation>
</comment>
<evidence type="ECO:0000313" key="14">
    <source>
        <dbReference type="Proteomes" id="UP000286097"/>
    </source>
</evidence>
<comment type="pathway">
    <text evidence="2">Glycolipid biosynthesis; glycosylphosphatidylinositol-anchor biosynthesis.</text>
</comment>
<dbReference type="PANTHER" id="PTHR13121">
    <property type="entry name" value="GPI TRANSAMIDASE COMPONENT PIG-U"/>
    <property type="match status" value="1"/>
</dbReference>
<dbReference type="EMBL" id="QKXF01000089">
    <property type="protein sequence ID" value="RQM17812.1"/>
    <property type="molecule type" value="Genomic_DNA"/>
</dbReference>
<feature type="transmembrane region" description="Helical" evidence="9">
    <location>
        <begin position="157"/>
        <end position="178"/>
    </location>
</feature>
<dbReference type="Pfam" id="PF06728">
    <property type="entry name" value="PIG-U"/>
    <property type="match status" value="1"/>
</dbReference>
<feature type="transmembrane region" description="Helical" evidence="9">
    <location>
        <begin position="391"/>
        <end position="415"/>
    </location>
</feature>
<feature type="transmembrane region" description="Helical" evidence="9">
    <location>
        <begin position="427"/>
        <end position="445"/>
    </location>
</feature>
<evidence type="ECO:0000256" key="6">
    <source>
        <dbReference type="ARBA" id="ARBA00022824"/>
    </source>
</evidence>
<evidence type="ECO:0000256" key="2">
    <source>
        <dbReference type="ARBA" id="ARBA00004687"/>
    </source>
</evidence>
<name>A0A3M6VQL6_9STRA</name>
<keyword evidence="4" id="KW-0337">GPI-anchor biosynthesis</keyword>
<feature type="transmembrane region" description="Helical" evidence="9">
    <location>
        <begin position="265"/>
        <end position="286"/>
    </location>
</feature>
<keyword evidence="6" id="KW-0256">Endoplasmic reticulum</keyword>
<accession>A0A3M6VQL6</accession>
<feature type="transmembrane region" description="Helical" evidence="9">
    <location>
        <begin position="233"/>
        <end position="253"/>
    </location>
</feature>
<evidence type="ECO:0000256" key="8">
    <source>
        <dbReference type="ARBA" id="ARBA00023136"/>
    </source>
</evidence>
<evidence type="ECO:0000256" key="3">
    <source>
        <dbReference type="ARBA" id="ARBA00010026"/>
    </source>
</evidence>
<evidence type="ECO:0000313" key="11">
    <source>
        <dbReference type="EMBL" id="RMX69014.1"/>
    </source>
</evidence>
<evidence type="ECO:0000313" key="12">
    <source>
        <dbReference type="EMBL" id="RQM17812.1"/>
    </source>
</evidence>
<dbReference type="EMBL" id="QLLG01000042">
    <property type="protein sequence ID" value="RMX69014.1"/>
    <property type="molecule type" value="Genomic_DNA"/>
</dbReference>
<proteinExistence type="inferred from homology"/>
<feature type="chain" id="PRO_5036085798" description="GPI transamidase subunit PIG-U" evidence="10">
    <location>
        <begin position="16"/>
        <end position="471"/>
    </location>
</feature>
<keyword evidence="10" id="KW-0732">Signal</keyword>
<keyword evidence="5 9" id="KW-0812">Transmembrane</keyword>
<evidence type="ECO:0000256" key="4">
    <source>
        <dbReference type="ARBA" id="ARBA00022502"/>
    </source>
</evidence>
<organism evidence="11 13">
    <name type="scientific">Peronospora effusa</name>
    <dbReference type="NCBI Taxonomy" id="542832"/>
    <lineage>
        <taxon>Eukaryota</taxon>
        <taxon>Sar</taxon>
        <taxon>Stramenopiles</taxon>
        <taxon>Oomycota</taxon>
        <taxon>Peronosporomycetes</taxon>
        <taxon>Peronosporales</taxon>
        <taxon>Peronosporaceae</taxon>
        <taxon>Peronospora</taxon>
    </lineage>
</organism>
<feature type="signal peptide" evidence="10">
    <location>
        <begin position="1"/>
        <end position="15"/>
    </location>
</feature>
<evidence type="ECO:0000256" key="7">
    <source>
        <dbReference type="ARBA" id="ARBA00022989"/>
    </source>
</evidence>
<comment type="similarity">
    <text evidence="3">Belongs to the PIGU family.</text>
</comment>
<dbReference type="PANTHER" id="PTHR13121:SF0">
    <property type="entry name" value="PHOSPHATIDYLINOSITOL GLYCAN ANCHOR BIOSYNTHESIS CLASS U PROTEIN"/>
    <property type="match status" value="1"/>
</dbReference>
<evidence type="ECO:0000256" key="9">
    <source>
        <dbReference type="SAM" id="Phobius"/>
    </source>
</evidence>
<dbReference type="GO" id="GO:0042765">
    <property type="term" value="C:GPI-anchor transamidase complex"/>
    <property type="evidence" value="ECO:0007669"/>
    <property type="project" value="InterPro"/>
</dbReference>
<dbReference type="VEuPathDB" id="FungiDB:DD237_001623"/>
<evidence type="ECO:0008006" key="15">
    <source>
        <dbReference type="Google" id="ProtNLM"/>
    </source>
</evidence>
<evidence type="ECO:0000256" key="1">
    <source>
        <dbReference type="ARBA" id="ARBA00004477"/>
    </source>
</evidence>
<protein>
    <recommendedName>
        <fullName evidence="15">GPI transamidase subunit PIG-U</fullName>
    </recommendedName>
</protein>
<dbReference type="GO" id="GO:0006506">
    <property type="term" value="P:GPI anchor biosynthetic process"/>
    <property type="evidence" value="ECO:0007669"/>
    <property type="project" value="UniProtKB-UniPathway"/>
</dbReference>
<dbReference type="AlphaFoldDB" id="A0A3M6VQL6"/>
<evidence type="ECO:0000256" key="10">
    <source>
        <dbReference type="SAM" id="SignalP"/>
    </source>
</evidence>
<feature type="transmembrane region" description="Helical" evidence="9">
    <location>
        <begin position="293"/>
        <end position="314"/>
    </location>
</feature>
<feature type="transmembrane region" description="Helical" evidence="9">
    <location>
        <begin position="184"/>
        <end position="213"/>
    </location>
</feature>
<keyword evidence="13" id="KW-1185">Reference proteome</keyword>
<gene>
    <name evidence="12" type="ORF">DD237_001623</name>
    <name evidence="11" type="ORF">DD238_005217</name>
</gene>
<keyword evidence="7 9" id="KW-1133">Transmembrane helix</keyword>
<dbReference type="Proteomes" id="UP000286097">
    <property type="component" value="Unassembled WGS sequence"/>
</dbReference>
<dbReference type="InterPro" id="IPR009600">
    <property type="entry name" value="PIG-U"/>
</dbReference>
<dbReference type="GO" id="GO:0016255">
    <property type="term" value="P:attachment of GPI anchor to protein"/>
    <property type="evidence" value="ECO:0007669"/>
    <property type="project" value="InterPro"/>
</dbReference>
<dbReference type="Proteomes" id="UP000282087">
    <property type="component" value="Unassembled WGS sequence"/>
</dbReference>
<feature type="transmembrane region" description="Helical" evidence="9">
    <location>
        <begin position="85"/>
        <end position="108"/>
    </location>
</feature>
<evidence type="ECO:0000256" key="5">
    <source>
        <dbReference type="ARBA" id="ARBA00022692"/>
    </source>
</evidence>
<evidence type="ECO:0000313" key="13">
    <source>
        <dbReference type="Proteomes" id="UP000282087"/>
    </source>
</evidence>
<comment type="caution">
    <text evidence="11">The sequence shown here is derived from an EMBL/GenBank/DDBJ whole genome shotgun (WGS) entry which is preliminary data.</text>
</comment>
<keyword evidence="8 9" id="KW-0472">Membrane</keyword>
<dbReference type="STRING" id="542832.A0A3M6VQL6"/>